<organism evidence="2 3">
    <name type="scientific">Lophiotrema nucula</name>
    <dbReference type="NCBI Taxonomy" id="690887"/>
    <lineage>
        <taxon>Eukaryota</taxon>
        <taxon>Fungi</taxon>
        <taxon>Dikarya</taxon>
        <taxon>Ascomycota</taxon>
        <taxon>Pezizomycotina</taxon>
        <taxon>Dothideomycetes</taxon>
        <taxon>Pleosporomycetidae</taxon>
        <taxon>Pleosporales</taxon>
        <taxon>Lophiotremataceae</taxon>
        <taxon>Lophiotrema</taxon>
    </lineage>
</organism>
<evidence type="ECO:0000256" key="1">
    <source>
        <dbReference type="SAM" id="Phobius"/>
    </source>
</evidence>
<keyword evidence="1" id="KW-0812">Transmembrane</keyword>
<dbReference type="Pfam" id="PF12716">
    <property type="entry name" value="Apq12"/>
    <property type="match status" value="1"/>
</dbReference>
<protein>
    <submittedName>
        <fullName evidence="2">Nuclear pore assembly and biogenesis-domain-containing protein</fullName>
    </submittedName>
</protein>
<reference evidence="2" key="1">
    <citation type="journal article" date="2020" name="Stud. Mycol.">
        <title>101 Dothideomycetes genomes: a test case for predicting lifestyles and emergence of pathogens.</title>
        <authorList>
            <person name="Haridas S."/>
            <person name="Albert R."/>
            <person name="Binder M."/>
            <person name="Bloem J."/>
            <person name="Labutti K."/>
            <person name="Salamov A."/>
            <person name="Andreopoulos B."/>
            <person name="Baker S."/>
            <person name="Barry K."/>
            <person name="Bills G."/>
            <person name="Bluhm B."/>
            <person name="Cannon C."/>
            <person name="Castanera R."/>
            <person name="Culley D."/>
            <person name="Daum C."/>
            <person name="Ezra D."/>
            <person name="Gonzalez J."/>
            <person name="Henrissat B."/>
            <person name="Kuo A."/>
            <person name="Liang C."/>
            <person name="Lipzen A."/>
            <person name="Lutzoni F."/>
            <person name="Magnuson J."/>
            <person name="Mondo S."/>
            <person name="Nolan M."/>
            <person name="Ohm R."/>
            <person name="Pangilinan J."/>
            <person name="Park H.-J."/>
            <person name="Ramirez L."/>
            <person name="Alfaro M."/>
            <person name="Sun H."/>
            <person name="Tritt A."/>
            <person name="Yoshinaga Y."/>
            <person name="Zwiers L.-H."/>
            <person name="Turgeon B."/>
            <person name="Goodwin S."/>
            <person name="Spatafora J."/>
            <person name="Crous P."/>
            <person name="Grigoriev I."/>
        </authorList>
    </citation>
    <scope>NUCLEOTIDE SEQUENCE</scope>
    <source>
        <strain evidence="2">CBS 627.86</strain>
    </source>
</reference>
<keyword evidence="1" id="KW-1133">Transmembrane helix</keyword>
<feature type="transmembrane region" description="Helical" evidence="1">
    <location>
        <begin position="54"/>
        <end position="71"/>
    </location>
</feature>
<keyword evidence="3" id="KW-1185">Reference proteome</keyword>
<name>A0A6A5ZPC5_9PLEO</name>
<dbReference type="OrthoDB" id="3559694at2759"/>
<keyword evidence="1" id="KW-0472">Membrane</keyword>
<dbReference type="Proteomes" id="UP000799770">
    <property type="component" value="Unassembled WGS sequence"/>
</dbReference>
<sequence>MEFIQDYLNVLPRFLPPSIYNTLFTTLTTAFGLFRTLQAHLTPLFTRIINQPDITSLLIVAVVLLVSLKILDMAYRAVMFWVNLVVKLVLWGGIAILGVWMWNRGIDGFVDDVQELVEYWMDQYQNFSSEVKGARQQEQVKMQRKGYGYKQPKRSRW</sequence>
<dbReference type="InterPro" id="IPR024316">
    <property type="entry name" value="APQ12"/>
</dbReference>
<accession>A0A6A5ZPC5</accession>
<dbReference type="EMBL" id="ML977313">
    <property type="protein sequence ID" value="KAF2120737.1"/>
    <property type="molecule type" value="Genomic_DNA"/>
</dbReference>
<feature type="transmembrane region" description="Helical" evidence="1">
    <location>
        <begin position="18"/>
        <end position="34"/>
    </location>
</feature>
<gene>
    <name evidence="2" type="ORF">BDV96DRAFT_641395</name>
</gene>
<evidence type="ECO:0000313" key="3">
    <source>
        <dbReference type="Proteomes" id="UP000799770"/>
    </source>
</evidence>
<evidence type="ECO:0000313" key="2">
    <source>
        <dbReference type="EMBL" id="KAF2120737.1"/>
    </source>
</evidence>
<proteinExistence type="predicted"/>
<feature type="transmembrane region" description="Helical" evidence="1">
    <location>
        <begin position="77"/>
        <end position="100"/>
    </location>
</feature>
<dbReference type="AlphaFoldDB" id="A0A6A5ZPC5"/>